<evidence type="ECO:0000313" key="3">
    <source>
        <dbReference type="EMBL" id="VVJ17720.1"/>
    </source>
</evidence>
<dbReference type="Gene3D" id="3.30.70.270">
    <property type="match status" value="1"/>
</dbReference>
<dbReference type="PANTHER" id="PTHR44757">
    <property type="entry name" value="DIGUANYLATE CYCLASE DGCP"/>
    <property type="match status" value="1"/>
</dbReference>
<accession>A0A6I8LL08</accession>
<dbReference type="RefSeq" id="WP_155542841.1">
    <property type="nucleotide sequence ID" value="NZ_CABVGP010000001.1"/>
</dbReference>
<reference evidence="3 4" key="1">
    <citation type="submission" date="2019-09" db="EMBL/GenBank/DDBJ databases">
        <authorList>
            <person name="Leyn A S."/>
        </authorList>
    </citation>
    <scope>NUCLEOTIDE SEQUENCE [LARGE SCALE GENOMIC DNA]</scope>
    <source>
        <strain evidence="3">AA231_1</strain>
    </source>
</reference>
<dbReference type="EMBL" id="CABVGP010000001">
    <property type="protein sequence ID" value="VVJ17720.1"/>
    <property type="molecule type" value="Genomic_DNA"/>
</dbReference>
<gene>
    <name evidence="3" type="ORF">AA23TX_02741</name>
</gene>
<dbReference type="CDD" id="cd01949">
    <property type="entry name" value="GGDEF"/>
    <property type="match status" value="1"/>
</dbReference>
<dbReference type="InterPro" id="IPR000160">
    <property type="entry name" value="GGDEF_dom"/>
</dbReference>
<dbReference type="AlphaFoldDB" id="A0A6I8LL08"/>
<dbReference type="InterPro" id="IPR052155">
    <property type="entry name" value="Biofilm_reg_signaling"/>
</dbReference>
<dbReference type="InterPro" id="IPR035919">
    <property type="entry name" value="EAL_sf"/>
</dbReference>
<evidence type="ECO:0000313" key="4">
    <source>
        <dbReference type="Proteomes" id="UP000399805"/>
    </source>
</evidence>
<dbReference type="SUPFAM" id="SSF55073">
    <property type="entry name" value="Nucleotide cyclase"/>
    <property type="match status" value="1"/>
</dbReference>
<dbReference type="SUPFAM" id="SSF141868">
    <property type="entry name" value="EAL domain-like"/>
    <property type="match status" value="1"/>
</dbReference>
<dbReference type="InterPro" id="IPR029787">
    <property type="entry name" value="Nucleotide_cyclase"/>
</dbReference>
<dbReference type="Gene3D" id="3.20.20.450">
    <property type="entry name" value="EAL domain"/>
    <property type="match status" value="1"/>
</dbReference>
<dbReference type="Pfam" id="PF00563">
    <property type="entry name" value="EAL"/>
    <property type="match status" value="1"/>
</dbReference>
<feature type="domain" description="EAL" evidence="1">
    <location>
        <begin position="177"/>
        <end position="436"/>
    </location>
</feature>
<dbReference type="PROSITE" id="PS50887">
    <property type="entry name" value="GGDEF"/>
    <property type="match status" value="1"/>
</dbReference>
<dbReference type="PANTHER" id="PTHR44757:SF2">
    <property type="entry name" value="BIOFILM ARCHITECTURE MAINTENANCE PROTEIN MBAA"/>
    <property type="match status" value="1"/>
</dbReference>
<dbReference type="InterPro" id="IPR043128">
    <property type="entry name" value="Rev_trsase/Diguanyl_cyclase"/>
</dbReference>
<dbReference type="CDD" id="cd01948">
    <property type="entry name" value="EAL"/>
    <property type="match status" value="1"/>
</dbReference>
<evidence type="ECO:0008006" key="5">
    <source>
        <dbReference type="Google" id="ProtNLM"/>
    </source>
</evidence>
<dbReference type="NCBIfam" id="TIGR00254">
    <property type="entry name" value="GGDEF"/>
    <property type="match status" value="1"/>
</dbReference>
<dbReference type="PROSITE" id="PS50883">
    <property type="entry name" value="EAL"/>
    <property type="match status" value="1"/>
</dbReference>
<name>A0A6I8LL08_9PSEU</name>
<proteinExistence type="predicted"/>
<dbReference type="SMART" id="SM00052">
    <property type="entry name" value="EAL"/>
    <property type="match status" value="1"/>
</dbReference>
<protein>
    <recommendedName>
        <fullName evidence="5">GGDEF domain-containing protein</fullName>
    </recommendedName>
</protein>
<evidence type="ECO:0000259" key="2">
    <source>
        <dbReference type="PROSITE" id="PS50887"/>
    </source>
</evidence>
<dbReference type="SMART" id="SM00267">
    <property type="entry name" value="GGDEF"/>
    <property type="match status" value="1"/>
</dbReference>
<evidence type="ECO:0000259" key="1">
    <source>
        <dbReference type="PROSITE" id="PS50883"/>
    </source>
</evidence>
<dbReference type="Pfam" id="PF00990">
    <property type="entry name" value="GGDEF"/>
    <property type="match status" value="1"/>
</dbReference>
<dbReference type="Proteomes" id="UP000399805">
    <property type="component" value="Unassembled WGS sequence"/>
</dbReference>
<keyword evidence="4" id="KW-1185">Reference proteome</keyword>
<sequence>MSDSSASLDAVTGLPGRTALESELAPLLSADAGSQVAVLLVGLDGFAVVRDGLGFDAADELLAGVARTLREIFRDGRPVLARLPGDVFAVAVPGEHGAASAGELADSVIAALGRPSYVDGVGVGISASVGIFLAGTHQARPAEAIRSAQVALRRAKELGRTRWVLFDPVAGHEDAERYRLACGIAGALESGELAVVYRPHVVLPDAAIITSLNAVLRWRHPELGELRPELFHPLAETTGMTVALGRHLLTETLRTAGEWRARFGDDAPTVCLTLPRRMAIDGDLVRFVGRELDRNGLRHRHLMLCTDGPSLLDDRGDLLGSLGELARAGVVFVVDVTGLPELELLPALDVPAPAVMLTGAIIDALEVDDPPERAVRTIRQLVERAGELGIKVGARGVLSEAHARLLFDIGVVVASGPYLPTYATGEEAETWVGRTFPLG</sequence>
<feature type="domain" description="GGDEF" evidence="2">
    <location>
        <begin position="34"/>
        <end position="168"/>
    </location>
</feature>
<dbReference type="InterPro" id="IPR001633">
    <property type="entry name" value="EAL_dom"/>
</dbReference>
<organism evidence="3 4">
    <name type="scientific">Amycolatopsis camponoti</name>
    <dbReference type="NCBI Taxonomy" id="2606593"/>
    <lineage>
        <taxon>Bacteria</taxon>
        <taxon>Bacillati</taxon>
        <taxon>Actinomycetota</taxon>
        <taxon>Actinomycetes</taxon>
        <taxon>Pseudonocardiales</taxon>
        <taxon>Pseudonocardiaceae</taxon>
        <taxon>Amycolatopsis</taxon>
    </lineage>
</organism>